<comment type="caution">
    <text evidence="2">The sequence shown here is derived from an EMBL/GenBank/DDBJ whole genome shotgun (WGS) entry which is preliminary data.</text>
</comment>
<evidence type="ECO:0000313" key="3">
    <source>
        <dbReference type="Proteomes" id="UP000245992"/>
    </source>
</evidence>
<accession>A0A2T7T805</accession>
<feature type="region of interest" description="Disordered" evidence="1">
    <location>
        <begin position="92"/>
        <end position="124"/>
    </location>
</feature>
<name>A0A2T7T805_9ACTN</name>
<reference evidence="2 3" key="1">
    <citation type="submission" date="2013-12" db="EMBL/GenBank/DDBJ databases">
        <title>Annotated genome of Streptomyces scopuliridis.</title>
        <authorList>
            <person name="Olson J.B."/>
        </authorList>
    </citation>
    <scope>NUCLEOTIDE SEQUENCE [LARGE SCALE GENOMIC DNA]</scope>
    <source>
        <strain evidence="2 3">RB72</strain>
    </source>
</reference>
<dbReference type="EMBL" id="AZSP01000144">
    <property type="protein sequence ID" value="PVE11303.1"/>
    <property type="molecule type" value="Genomic_DNA"/>
</dbReference>
<keyword evidence="3" id="KW-1185">Reference proteome</keyword>
<evidence type="ECO:0000313" key="2">
    <source>
        <dbReference type="EMBL" id="PVE11303.1"/>
    </source>
</evidence>
<protein>
    <submittedName>
        <fullName evidence="2">Uncharacterized protein</fullName>
    </submittedName>
</protein>
<proteinExistence type="predicted"/>
<dbReference type="AlphaFoldDB" id="A0A2T7T805"/>
<sequence length="124" mass="12689">MVARYQDLVAVSDSLAGTEGRITTAMRAAVRSGDGARFQRVVWRGEPYLVVGMPVAFADGDRRASGLEVFAIADLRAERDDTAALLASVRAGGHRAGGAAGRRPGTAGRGDGPSSGTEAGPGHP</sequence>
<gene>
    <name evidence="2" type="ORF">Y717_14760</name>
</gene>
<evidence type="ECO:0000256" key="1">
    <source>
        <dbReference type="SAM" id="MobiDB-lite"/>
    </source>
</evidence>
<dbReference type="STRING" id="1440053.GCA_000718095_05116"/>
<dbReference type="Proteomes" id="UP000245992">
    <property type="component" value="Unassembled WGS sequence"/>
</dbReference>
<organism evidence="2 3">
    <name type="scientific">Streptomyces scopuliridis RB72</name>
    <dbReference type="NCBI Taxonomy" id="1440053"/>
    <lineage>
        <taxon>Bacteria</taxon>
        <taxon>Bacillati</taxon>
        <taxon>Actinomycetota</taxon>
        <taxon>Actinomycetes</taxon>
        <taxon>Kitasatosporales</taxon>
        <taxon>Streptomycetaceae</taxon>
        <taxon>Streptomyces</taxon>
    </lineage>
</organism>